<reference evidence="1 2" key="1">
    <citation type="journal article" date="2017" name="Front. Microbiol.">
        <title>Genomic Characterization of Dairy Associated Leuconostoc Species and Diversity of Leuconostocs in Undefined Mixed Mesophilic Starter Cultures.</title>
        <authorList>
            <person name="Frantzen C.A."/>
            <person name="Kot W."/>
            <person name="Pedersen T.B."/>
            <person name="Ardo Y.M."/>
            <person name="Broadbent J.R."/>
            <person name="Neve H."/>
            <person name="Hansen L.H."/>
            <person name="Dal Bello F."/>
            <person name="Ostlie H.M."/>
            <person name="Kleppen H.P."/>
            <person name="Vogensen F.K."/>
            <person name="Holo H."/>
        </authorList>
    </citation>
    <scope>NUCLEOTIDE SEQUENCE [LARGE SCALE GENOMIC DNA]</scope>
    <source>
        <strain evidence="1 2">LMGCF08</strain>
    </source>
</reference>
<dbReference type="AlphaFoldDB" id="A0A1X0VEK2"/>
<proteinExistence type="predicted"/>
<evidence type="ECO:0000313" key="1">
    <source>
        <dbReference type="EMBL" id="ORI98064.1"/>
    </source>
</evidence>
<name>A0A1X0VEK2_LEUPS</name>
<evidence type="ECO:0000313" key="2">
    <source>
        <dbReference type="Proteomes" id="UP000192288"/>
    </source>
</evidence>
<comment type="caution">
    <text evidence="1">The sequence shown here is derived from an EMBL/GenBank/DDBJ whole genome shotgun (WGS) entry which is preliminary data.</text>
</comment>
<gene>
    <name evidence="1" type="ORF">BMR96_03785</name>
</gene>
<sequence>MVLRNSEVIVDIRSRSQATRLRKILEPTPSELRSPEFTNKVSNLAKNLSGARKGMSNLRNFLK</sequence>
<accession>A0A1X0VEK2</accession>
<organism evidence="1 2">
    <name type="scientific">Leuconostoc pseudomesenteroides</name>
    <dbReference type="NCBI Taxonomy" id="33968"/>
    <lineage>
        <taxon>Bacteria</taxon>
        <taxon>Bacillati</taxon>
        <taxon>Bacillota</taxon>
        <taxon>Bacilli</taxon>
        <taxon>Lactobacillales</taxon>
        <taxon>Lactobacillaceae</taxon>
        <taxon>Leuconostoc</taxon>
    </lineage>
</organism>
<protein>
    <submittedName>
        <fullName evidence="1">Uncharacterized protein</fullName>
    </submittedName>
</protein>
<dbReference type="Proteomes" id="UP000192288">
    <property type="component" value="Unassembled WGS sequence"/>
</dbReference>
<dbReference type="EMBL" id="MPLS01000009">
    <property type="protein sequence ID" value="ORI98064.1"/>
    <property type="molecule type" value="Genomic_DNA"/>
</dbReference>